<feature type="transmembrane region" description="Helical" evidence="6">
    <location>
        <begin position="222"/>
        <end position="241"/>
    </location>
</feature>
<feature type="domain" description="Major facilitator superfamily (MFS) profile" evidence="7">
    <location>
        <begin position="68"/>
        <end position="465"/>
    </location>
</feature>
<organism evidence="8 9">
    <name type="scientific">Talaromyces atroroseus</name>
    <dbReference type="NCBI Taxonomy" id="1441469"/>
    <lineage>
        <taxon>Eukaryota</taxon>
        <taxon>Fungi</taxon>
        <taxon>Dikarya</taxon>
        <taxon>Ascomycota</taxon>
        <taxon>Pezizomycotina</taxon>
        <taxon>Eurotiomycetes</taxon>
        <taxon>Eurotiomycetidae</taxon>
        <taxon>Eurotiales</taxon>
        <taxon>Trichocomaceae</taxon>
        <taxon>Talaromyces</taxon>
        <taxon>Talaromyces sect. Trachyspermi</taxon>
    </lineage>
</organism>
<evidence type="ECO:0000256" key="1">
    <source>
        <dbReference type="ARBA" id="ARBA00004141"/>
    </source>
</evidence>
<dbReference type="FunFam" id="1.20.1250.20:FF:000318">
    <property type="entry name" value="MFS multidrug transporter, putative"/>
    <property type="match status" value="1"/>
</dbReference>
<dbReference type="Proteomes" id="UP000214365">
    <property type="component" value="Unassembled WGS sequence"/>
</dbReference>
<feature type="compositionally biased region" description="Basic and acidic residues" evidence="5">
    <location>
        <begin position="10"/>
        <end position="24"/>
    </location>
</feature>
<protein>
    <recommendedName>
        <fullName evidence="7">Major facilitator superfamily (MFS) profile domain-containing protein</fullName>
    </recommendedName>
</protein>
<evidence type="ECO:0000256" key="4">
    <source>
        <dbReference type="ARBA" id="ARBA00023136"/>
    </source>
</evidence>
<evidence type="ECO:0000256" key="3">
    <source>
        <dbReference type="ARBA" id="ARBA00022989"/>
    </source>
</evidence>
<dbReference type="OrthoDB" id="2533084at2759"/>
<keyword evidence="9" id="KW-1185">Reference proteome</keyword>
<keyword evidence="2 6" id="KW-0812">Transmembrane</keyword>
<evidence type="ECO:0000313" key="9">
    <source>
        <dbReference type="Proteomes" id="UP000214365"/>
    </source>
</evidence>
<dbReference type="Pfam" id="PF07690">
    <property type="entry name" value="MFS_1"/>
    <property type="match status" value="1"/>
</dbReference>
<evidence type="ECO:0000313" key="8">
    <source>
        <dbReference type="EMBL" id="OKL57415.1"/>
    </source>
</evidence>
<dbReference type="EMBL" id="LFMY01000012">
    <property type="protein sequence ID" value="OKL57415.1"/>
    <property type="molecule type" value="Genomic_DNA"/>
</dbReference>
<feature type="region of interest" description="Disordered" evidence="5">
    <location>
        <begin position="1"/>
        <end position="24"/>
    </location>
</feature>
<evidence type="ECO:0000256" key="5">
    <source>
        <dbReference type="SAM" id="MobiDB-lite"/>
    </source>
</evidence>
<dbReference type="RefSeq" id="XP_020117536.1">
    <property type="nucleotide sequence ID" value="XM_020262576.1"/>
</dbReference>
<evidence type="ECO:0000256" key="2">
    <source>
        <dbReference type="ARBA" id="ARBA00022692"/>
    </source>
</evidence>
<dbReference type="GeneID" id="31007414"/>
<evidence type="ECO:0000256" key="6">
    <source>
        <dbReference type="SAM" id="Phobius"/>
    </source>
</evidence>
<dbReference type="InterPro" id="IPR036259">
    <property type="entry name" value="MFS_trans_sf"/>
</dbReference>
<dbReference type="STRING" id="1441469.A0A225ASL3"/>
<gene>
    <name evidence="8" type="ORF">UA08_07658</name>
</gene>
<feature type="transmembrane region" description="Helical" evidence="6">
    <location>
        <begin position="329"/>
        <end position="350"/>
    </location>
</feature>
<dbReference type="InterPro" id="IPR020846">
    <property type="entry name" value="MFS_dom"/>
</dbReference>
<comment type="caution">
    <text evidence="8">The sequence shown here is derived from an EMBL/GenBank/DDBJ whole genome shotgun (WGS) entry which is preliminary data.</text>
</comment>
<dbReference type="SUPFAM" id="SSF103473">
    <property type="entry name" value="MFS general substrate transporter"/>
    <property type="match status" value="1"/>
</dbReference>
<accession>A0A225ASL3</accession>
<name>A0A225ASL3_TALAT</name>
<dbReference type="AlphaFoldDB" id="A0A225ASL3"/>
<dbReference type="GO" id="GO:0005886">
    <property type="term" value="C:plasma membrane"/>
    <property type="evidence" value="ECO:0007669"/>
    <property type="project" value="TreeGrafter"/>
</dbReference>
<evidence type="ECO:0000259" key="7">
    <source>
        <dbReference type="PROSITE" id="PS50850"/>
    </source>
</evidence>
<feature type="transmembrane region" description="Helical" evidence="6">
    <location>
        <begin position="99"/>
        <end position="122"/>
    </location>
</feature>
<feature type="transmembrane region" description="Helical" evidence="6">
    <location>
        <begin position="371"/>
        <end position="394"/>
    </location>
</feature>
<proteinExistence type="predicted"/>
<sequence>MTSQNGRLHGHAENGDSDFDKEKINGPQISAEHREYLIRRHGAADLDPMPAMDKADPHNWPYWKKMANLFLVAFHALMGPFTAAAIIPSYSEIAKNLGIAMQTATYLTTLQIAVLAGSPLVWRPLIDRFGRRPIFLLSLLCSGVGNIGCAVSPSYGSMAACRAIVAFFISPATSLGSVVVAESFFKHERARYMGIWTLLVTVGGFLSPLLFGFVTQRIGYRWVYWILAITNAVQFLLYLVFGPETRYMGPEVNNRSAFRRQYLTFFRRIDPTPLTWYEFIEPLTLVTRSTVTVPGVAYTMVFLWGSILVTVEVPALLQEKYHLSVQALGLQFISTILGSFLGEVIGGAGSDYWMNSRRRRKQRNTPAEYRLWLSYFGFLFAIVGTIVFLTEIQFTPAGRWSIKPMVGATIACMGNQIVTTVLMTYAVDNNMENAASVPVHVQVSRTRQKRSHCGMPNDSNVTVPR</sequence>
<feature type="transmembrane region" description="Helical" evidence="6">
    <location>
        <begin position="406"/>
        <end position="427"/>
    </location>
</feature>
<dbReference type="InterPro" id="IPR011701">
    <property type="entry name" value="MFS"/>
</dbReference>
<dbReference type="PANTHER" id="PTHR23502">
    <property type="entry name" value="MAJOR FACILITATOR SUPERFAMILY"/>
    <property type="match status" value="1"/>
</dbReference>
<dbReference type="PANTHER" id="PTHR23502:SF2">
    <property type="entry name" value="TRANSPORTER, PUTATIVE (AFU_ORTHOLOGUE AFUA_2G08910)-RELATED"/>
    <property type="match status" value="1"/>
</dbReference>
<keyword evidence="3 6" id="KW-1133">Transmembrane helix</keyword>
<feature type="transmembrane region" description="Helical" evidence="6">
    <location>
        <begin position="69"/>
        <end position="87"/>
    </location>
</feature>
<comment type="subcellular location">
    <subcellularLocation>
        <location evidence="1">Membrane</location>
        <topology evidence="1">Multi-pass membrane protein</topology>
    </subcellularLocation>
</comment>
<feature type="transmembrane region" description="Helical" evidence="6">
    <location>
        <begin position="134"/>
        <end position="156"/>
    </location>
</feature>
<feature type="transmembrane region" description="Helical" evidence="6">
    <location>
        <begin position="162"/>
        <end position="181"/>
    </location>
</feature>
<keyword evidence="4 6" id="KW-0472">Membrane</keyword>
<feature type="transmembrane region" description="Helical" evidence="6">
    <location>
        <begin position="296"/>
        <end position="317"/>
    </location>
</feature>
<feature type="transmembrane region" description="Helical" evidence="6">
    <location>
        <begin position="193"/>
        <end position="216"/>
    </location>
</feature>
<dbReference type="GO" id="GO:0022857">
    <property type="term" value="F:transmembrane transporter activity"/>
    <property type="evidence" value="ECO:0007669"/>
    <property type="project" value="InterPro"/>
</dbReference>
<dbReference type="Gene3D" id="1.20.1250.20">
    <property type="entry name" value="MFS general substrate transporter like domains"/>
    <property type="match status" value="1"/>
</dbReference>
<reference evidence="8 9" key="1">
    <citation type="submission" date="2015-06" db="EMBL/GenBank/DDBJ databases">
        <title>Talaromyces atroroseus IBT 11181 draft genome.</title>
        <authorList>
            <person name="Rasmussen K.B."/>
            <person name="Rasmussen S."/>
            <person name="Petersen B."/>
            <person name="Sicheritz-Ponten T."/>
            <person name="Mortensen U.H."/>
            <person name="Thrane U."/>
        </authorList>
    </citation>
    <scope>NUCLEOTIDE SEQUENCE [LARGE SCALE GENOMIC DNA]</scope>
    <source>
        <strain evidence="8 9">IBT 11181</strain>
    </source>
</reference>
<dbReference type="PROSITE" id="PS50850">
    <property type="entry name" value="MFS"/>
    <property type="match status" value="1"/>
</dbReference>